<dbReference type="KEGG" id="gji:H1R19_05695"/>
<dbReference type="GO" id="GO:0016651">
    <property type="term" value="F:oxidoreductase activity, acting on NAD(P)H"/>
    <property type="evidence" value="ECO:0007669"/>
    <property type="project" value="TreeGrafter"/>
</dbReference>
<dbReference type="Gene3D" id="3.50.50.60">
    <property type="entry name" value="FAD/NAD(P)-binding domain"/>
    <property type="match status" value="2"/>
</dbReference>
<name>A0A7D7LUM6_9ACTN</name>
<dbReference type="Pfam" id="PF14759">
    <property type="entry name" value="Reductase_C"/>
    <property type="match status" value="1"/>
</dbReference>
<dbReference type="InterPro" id="IPR023753">
    <property type="entry name" value="FAD/NAD-binding_dom"/>
</dbReference>
<dbReference type="Pfam" id="PF07992">
    <property type="entry name" value="Pyr_redox_2"/>
    <property type="match status" value="1"/>
</dbReference>
<evidence type="ECO:0000313" key="8">
    <source>
        <dbReference type="Proteomes" id="UP000515663"/>
    </source>
</evidence>
<gene>
    <name evidence="7" type="ORF">H1R19_05695</name>
</gene>
<organism evidence="7 8">
    <name type="scientific">Gordonia jinghuaiqii</name>
    <dbReference type="NCBI Taxonomy" id="2758710"/>
    <lineage>
        <taxon>Bacteria</taxon>
        <taxon>Bacillati</taxon>
        <taxon>Actinomycetota</taxon>
        <taxon>Actinomycetes</taxon>
        <taxon>Mycobacteriales</taxon>
        <taxon>Gordoniaceae</taxon>
        <taxon>Gordonia</taxon>
    </lineage>
</organism>
<dbReference type="SUPFAM" id="SSF51905">
    <property type="entry name" value="FAD/NAD(P)-binding domain"/>
    <property type="match status" value="2"/>
</dbReference>
<sequence length="401" mass="42457">MIPGTPRLLIVGASLAGLRAVEAARKSGFAGAITLIGAESELPYDRPPLTKERLKLDGRQPSKPLKSAEGLAELDVELRLGQSAASLDIDSRTVTLDSDEVLSYDALVIATGVRPRLLDGVDVTHPRIHAIRTLDSADALRESLAENQPVLIVGAGFIGSEVASAAVASGRSVTIIEAAQHPLSHVVGIQAGAALMDLHRRRGVTLRCGRTLDSVSPFDDHIEVRVGEKVMSAGCLVVAVGTVPNTEWLAGSGVPVDNGVLCEPDLSVESGVSAAGDVASWVDPRWGVRRRVEHRTNAAEQGKHAAATALDPDGTTPFSSIPYVWTEWYGVKIQVIGQTDADEELLVGDVEGESFVALYRKGAQLRGALTVGRPAATQKFRKLLTDRASWDEAVTLAQELG</sequence>
<reference evidence="8" key="1">
    <citation type="submission" date="2020-07" db="EMBL/GenBank/DDBJ databases">
        <title>novel species isolated from the respiratory tract of Marmot.</title>
        <authorList>
            <person name="Zhang G."/>
        </authorList>
    </citation>
    <scope>NUCLEOTIDE SEQUENCE [LARGE SCALE GENOMIC DNA]</scope>
    <source>
        <strain evidence="8">686</strain>
    </source>
</reference>
<proteinExistence type="predicted"/>
<evidence type="ECO:0000256" key="1">
    <source>
        <dbReference type="ARBA" id="ARBA00001974"/>
    </source>
</evidence>
<dbReference type="SUPFAM" id="SSF55424">
    <property type="entry name" value="FAD/NAD-linked reductases, dimerisation (C-terminal) domain"/>
    <property type="match status" value="1"/>
</dbReference>
<evidence type="ECO:0000313" key="7">
    <source>
        <dbReference type="EMBL" id="QMT02637.1"/>
    </source>
</evidence>
<feature type="domain" description="FAD/NAD(P)-binding" evidence="5">
    <location>
        <begin position="7"/>
        <end position="302"/>
    </location>
</feature>
<dbReference type="InterPro" id="IPR016156">
    <property type="entry name" value="FAD/NAD-linked_Rdtase_dimer_sf"/>
</dbReference>
<dbReference type="InterPro" id="IPR050446">
    <property type="entry name" value="FAD-oxidoreductase/Apoptosis"/>
</dbReference>
<evidence type="ECO:0000259" key="6">
    <source>
        <dbReference type="Pfam" id="PF14759"/>
    </source>
</evidence>
<accession>A0A7D7LUM6</accession>
<dbReference type="Proteomes" id="UP000515663">
    <property type="component" value="Chromosome"/>
</dbReference>
<dbReference type="InterPro" id="IPR036188">
    <property type="entry name" value="FAD/NAD-bd_sf"/>
</dbReference>
<dbReference type="InterPro" id="IPR028202">
    <property type="entry name" value="Reductase_C"/>
</dbReference>
<protein>
    <submittedName>
        <fullName evidence="7">FAD-dependent oxidoreductase</fullName>
    </submittedName>
</protein>
<comment type="cofactor">
    <cofactor evidence="1">
        <name>FAD</name>
        <dbReference type="ChEBI" id="CHEBI:57692"/>
    </cofactor>
</comment>
<evidence type="ECO:0000259" key="5">
    <source>
        <dbReference type="Pfam" id="PF07992"/>
    </source>
</evidence>
<dbReference type="Gene3D" id="3.30.390.30">
    <property type="match status" value="1"/>
</dbReference>
<dbReference type="PANTHER" id="PTHR43557:SF2">
    <property type="entry name" value="RIESKE DOMAIN-CONTAINING PROTEIN-RELATED"/>
    <property type="match status" value="1"/>
</dbReference>
<dbReference type="GO" id="GO:0005737">
    <property type="term" value="C:cytoplasm"/>
    <property type="evidence" value="ECO:0007669"/>
    <property type="project" value="TreeGrafter"/>
</dbReference>
<evidence type="ECO:0000256" key="2">
    <source>
        <dbReference type="ARBA" id="ARBA00022630"/>
    </source>
</evidence>
<keyword evidence="4" id="KW-0560">Oxidoreductase</keyword>
<keyword evidence="3" id="KW-0274">FAD</keyword>
<evidence type="ECO:0000256" key="3">
    <source>
        <dbReference type="ARBA" id="ARBA00022827"/>
    </source>
</evidence>
<feature type="domain" description="Reductase C-terminal" evidence="6">
    <location>
        <begin position="323"/>
        <end position="394"/>
    </location>
</feature>
<dbReference type="PANTHER" id="PTHR43557">
    <property type="entry name" value="APOPTOSIS-INDUCING FACTOR 1"/>
    <property type="match status" value="1"/>
</dbReference>
<dbReference type="RefSeq" id="WP_219850817.1">
    <property type="nucleotide sequence ID" value="NZ_CP059491.1"/>
</dbReference>
<dbReference type="PRINTS" id="PR00411">
    <property type="entry name" value="PNDRDTASEI"/>
</dbReference>
<dbReference type="EMBL" id="CP059491">
    <property type="protein sequence ID" value="QMT02637.1"/>
    <property type="molecule type" value="Genomic_DNA"/>
</dbReference>
<dbReference type="AlphaFoldDB" id="A0A7D7LUM6"/>
<keyword evidence="8" id="KW-1185">Reference proteome</keyword>
<dbReference type="PRINTS" id="PR00368">
    <property type="entry name" value="FADPNR"/>
</dbReference>
<evidence type="ECO:0000256" key="4">
    <source>
        <dbReference type="ARBA" id="ARBA00023002"/>
    </source>
</evidence>
<keyword evidence="2" id="KW-0285">Flavoprotein</keyword>